<dbReference type="Pfam" id="PF01546">
    <property type="entry name" value="Peptidase_M20"/>
    <property type="match status" value="1"/>
</dbReference>
<comment type="similarity">
    <text evidence="7">Belongs to the peptidase M42 family.</text>
</comment>
<dbReference type="InterPro" id="IPR036264">
    <property type="entry name" value="Bact_exopeptidase_dim_dom"/>
</dbReference>
<feature type="binding site" evidence="9">
    <location>
        <position position="126"/>
    </location>
    <ligand>
        <name>Zn(2+)</name>
        <dbReference type="ChEBI" id="CHEBI:29105"/>
        <label>2</label>
    </ligand>
</feature>
<dbReference type="GO" id="GO:0008237">
    <property type="term" value="F:metallopeptidase activity"/>
    <property type="evidence" value="ECO:0007669"/>
    <property type="project" value="UniProtKB-KW"/>
</dbReference>
<keyword evidence="4" id="KW-0378">Hydrolase</keyword>
<proteinExistence type="inferred from homology"/>
<evidence type="ECO:0000256" key="9">
    <source>
        <dbReference type="PIRSR" id="PIRSR001123-2"/>
    </source>
</evidence>
<organism evidence="11 12">
    <name type="scientific">Enterococcus aquimarinus</name>
    <dbReference type="NCBI Taxonomy" id="328396"/>
    <lineage>
        <taxon>Bacteria</taxon>
        <taxon>Bacillati</taxon>
        <taxon>Bacillota</taxon>
        <taxon>Bacilli</taxon>
        <taxon>Lactobacillales</taxon>
        <taxon>Enterococcaceae</taxon>
        <taxon>Enterococcus</taxon>
    </lineage>
</organism>
<feature type="active site" description="Proton acceptor" evidence="8">
    <location>
        <position position="125"/>
    </location>
</feature>
<dbReference type="PIRSF" id="PIRSF001123">
    <property type="entry name" value="PepA_GA"/>
    <property type="match status" value="1"/>
</dbReference>
<dbReference type="InterPro" id="IPR011650">
    <property type="entry name" value="Peptidase_M20_dimer"/>
</dbReference>
<name>A0A1L8QSX9_9ENTE</name>
<dbReference type="InterPro" id="IPR008007">
    <property type="entry name" value="Peptidase_M42"/>
</dbReference>
<comment type="cofactor">
    <cofactor evidence="1">
        <name>Zn(2+)</name>
        <dbReference type="ChEBI" id="CHEBI:29105"/>
    </cofactor>
</comment>
<dbReference type="GO" id="GO:0006508">
    <property type="term" value="P:proteolysis"/>
    <property type="evidence" value="ECO:0007669"/>
    <property type="project" value="UniProtKB-KW"/>
</dbReference>
<feature type="binding site" evidence="9">
    <location>
        <position position="149"/>
    </location>
    <ligand>
        <name>Zn(2+)</name>
        <dbReference type="ChEBI" id="CHEBI:29105"/>
        <label>1</label>
    </ligand>
</feature>
<sequence length="364" mass="39188">MGIDSVSKDEGALHQFLKEKLTALGMLVTEDQSRVKTGLGSDNLLAVHDGGKNRQALFFSCHTDTVTPGQGIEVIEKNGKLFSKGETILGADDKAGIAILIEAMQRIKEEHIVTGKIEFVFSPGEEIGLIGASALDMNLIEAPYGYVLDSALEVGRVTIASPTLYMYEVKLTGKAAHAGLEPEKGISCVNILAEALKEIKIGRLDAKTTTNIGAIQGGEATNIVMDHLLVKGEVRAIDPEVAEGLIDEMKRAFENAAQKFGGQAEIDVKKMATGFNIGDDEPVMALFIQSVENLGYPLIRETSGGGSDANIFNLGGKPCVNFSIGYDKIHTTDEFVVIDEMEKAVNLVIELVKNAPKKIRERNE</sequence>
<dbReference type="PANTHER" id="PTHR42994:SF2">
    <property type="entry name" value="PEPTIDASE"/>
    <property type="match status" value="1"/>
</dbReference>
<dbReference type="Proteomes" id="UP000182149">
    <property type="component" value="Unassembled WGS sequence"/>
</dbReference>
<dbReference type="STRING" id="328396.RU93_GL002070"/>
<evidence type="ECO:0000256" key="5">
    <source>
        <dbReference type="ARBA" id="ARBA00022833"/>
    </source>
</evidence>
<keyword evidence="5" id="KW-0862">Zinc</keyword>
<evidence type="ECO:0000256" key="2">
    <source>
        <dbReference type="ARBA" id="ARBA00022670"/>
    </source>
</evidence>
<evidence type="ECO:0000256" key="8">
    <source>
        <dbReference type="PIRSR" id="PIRSR001123-1"/>
    </source>
</evidence>
<dbReference type="GO" id="GO:0046872">
    <property type="term" value="F:metal ion binding"/>
    <property type="evidence" value="ECO:0007669"/>
    <property type="project" value="UniProtKB-UniRule"/>
</dbReference>
<gene>
    <name evidence="11" type="ORF">RU93_GL002070</name>
</gene>
<feature type="binding site" evidence="9">
    <location>
        <position position="92"/>
    </location>
    <ligand>
        <name>Zn(2+)</name>
        <dbReference type="ChEBI" id="CHEBI:29105"/>
        <label>2</label>
    </ligand>
</feature>
<evidence type="ECO:0000256" key="7">
    <source>
        <dbReference type="PIRNR" id="PIRNR001123"/>
    </source>
</evidence>
<reference evidence="11 12" key="1">
    <citation type="submission" date="2014-12" db="EMBL/GenBank/DDBJ databases">
        <title>Draft genome sequences of 29 type strains of Enterococci.</title>
        <authorList>
            <person name="Zhong Z."/>
            <person name="Sun Z."/>
            <person name="Liu W."/>
            <person name="Zhang W."/>
            <person name="Zhang H."/>
        </authorList>
    </citation>
    <scope>NUCLEOTIDE SEQUENCE [LARGE SCALE GENOMIC DNA]</scope>
    <source>
        <strain evidence="11 12">DSM 17690</strain>
    </source>
</reference>
<evidence type="ECO:0000256" key="1">
    <source>
        <dbReference type="ARBA" id="ARBA00001947"/>
    </source>
</evidence>
<feature type="domain" description="Peptidase M20 dimerisation" evidence="10">
    <location>
        <begin position="166"/>
        <end position="258"/>
    </location>
</feature>
<evidence type="ECO:0000259" key="10">
    <source>
        <dbReference type="Pfam" id="PF07687"/>
    </source>
</evidence>
<keyword evidence="12" id="KW-1185">Reference proteome</keyword>
<dbReference type="Gene3D" id="3.30.70.360">
    <property type="match status" value="1"/>
</dbReference>
<comment type="caution">
    <text evidence="11">The sequence shown here is derived from an EMBL/GenBank/DDBJ whole genome shotgun (WGS) entry which is preliminary data.</text>
</comment>
<evidence type="ECO:0000256" key="4">
    <source>
        <dbReference type="ARBA" id="ARBA00022801"/>
    </source>
</evidence>
<dbReference type="EMBL" id="JXKD01000007">
    <property type="protein sequence ID" value="OJG10554.1"/>
    <property type="molecule type" value="Genomic_DNA"/>
</dbReference>
<feature type="binding site" evidence="9">
    <location>
        <position position="92"/>
    </location>
    <ligand>
        <name>Zn(2+)</name>
        <dbReference type="ChEBI" id="CHEBI:29105"/>
        <label>1</label>
    </ligand>
</feature>
<dbReference type="InterPro" id="IPR001261">
    <property type="entry name" value="ArgE/DapE_CS"/>
</dbReference>
<keyword evidence="6" id="KW-0482">Metalloprotease</keyword>
<dbReference type="PROSITE" id="PS00759">
    <property type="entry name" value="ARGE_DAPE_CPG2_2"/>
    <property type="match status" value="1"/>
</dbReference>
<dbReference type="InterPro" id="IPR002933">
    <property type="entry name" value="Peptidase_M20"/>
</dbReference>
<evidence type="ECO:0000313" key="11">
    <source>
        <dbReference type="EMBL" id="OJG10554.1"/>
    </source>
</evidence>
<dbReference type="AlphaFoldDB" id="A0A1L8QSX9"/>
<keyword evidence="2" id="KW-0645">Protease</keyword>
<dbReference type="GO" id="GO:0004177">
    <property type="term" value="F:aminopeptidase activity"/>
    <property type="evidence" value="ECO:0007669"/>
    <property type="project" value="UniProtKB-UniRule"/>
</dbReference>
<dbReference type="InterPro" id="IPR010162">
    <property type="entry name" value="PepT-like"/>
</dbReference>
<evidence type="ECO:0000256" key="6">
    <source>
        <dbReference type="ARBA" id="ARBA00023049"/>
    </source>
</evidence>
<dbReference type="Pfam" id="PF07687">
    <property type="entry name" value="M20_dimer"/>
    <property type="match status" value="1"/>
</dbReference>
<dbReference type="Gene3D" id="3.40.630.10">
    <property type="entry name" value="Zn peptidases"/>
    <property type="match status" value="1"/>
</dbReference>
<dbReference type="SUPFAM" id="SSF53187">
    <property type="entry name" value="Zn-dependent exopeptidases"/>
    <property type="match status" value="1"/>
</dbReference>
<evidence type="ECO:0000256" key="3">
    <source>
        <dbReference type="ARBA" id="ARBA00022723"/>
    </source>
</evidence>
<accession>A0A1L8QSX9</accession>
<protein>
    <submittedName>
        <fullName evidence="11">Peptidase T-like protein</fullName>
    </submittedName>
</protein>
<comment type="cofactor">
    <cofactor evidence="9">
        <name>a divalent metal cation</name>
        <dbReference type="ChEBI" id="CHEBI:60240"/>
    </cofactor>
    <text evidence="9">Binds 2 divalent metal cations per subunit.</text>
</comment>
<evidence type="ECO:0000313" key="12">
    <source>
        <dbReference type="Proteomes" id="UP000182149"/>
    </source>
</evidence>
<keyword evidence="3 9" id="KW-0479">Metal-binding</keyword>
<dbReference type="PANTHER" id="PTHR42994">
    <property type="entry name" value="PEPTIDASE T"/>
    <property type="match status" value="1"/>
</dbReference>
<dbReference type="SUPFAM" id="SSF55031">
    <property type="entry name" value="Bacterial exopeptidase dimerisation domain"/>
    <property type="match status" value="1"/>
</dbReference>
<dbReference type="NCBIfam" id="TIGR01883">
    <property type="entry name" value="PepT-like"/>
    <property type="match status" value="1"/>
</dbReference>